<evidence type="ECO:0000256" key="10">
    <source>
        <dbReference type="RuleBase" id="RU003915"/>
    </source>
</evidence>
<dbReference type="EMBL" id="CP064942">
    <property type="protein sequence ID" value="QPH54025.1"/>
    <property type="molecule type" value="Genomic_DNA"/>
</dbReference>
<comment type="subcellular location">
    <subcellularLocation>
        <location evidence="2">Cytoplasm</location>
    </subcellularLocation>
</comment>
<dbReference type="Gene3D" id="3.10.50.40">
    <property type="match status" value="1"/>
</dbReference>
<name>A0A7S9LSA0_9RHOB</name>
<dbReference type="PROSITE" id="PS50059">
    <property type="entry name" value="FKBP_PPIASE"/>
    <property type="match status" value="1"/>
</dbReference>
<evidence type="ECO:0000313" key="12">
    <source>
        <dbReference type="EMBL" id="QPH54025.1"/>
    </source>
</evidence>
<dbReference type="KEGG" id="poz:I0K15_20010"/>
<evidence type="ECO:0000256" key="5">
    <source>
        <dbReference type="ARBA" id="ARBA00023110"/>
    </source>
</evidence>
<feature type="domain" description="PPIase FKBP-type" evidence="11">
    <location>
        <begin position="7"/>
        <end position="101"/>
    </location>
</feature>
<evidence type="ECO:0000256" key="2">
    <source>
        <dbReference type="ARBA" id="ARBA00004496"/>
    </source>
</evidence>
<gene>
    <name evidence="12" type="ORF">I0K15_20010</name>
</gene>
<proteinExistence type="inferred from homology"/>
<comment type="similarity">
    <text evidence="3 10">Belongs to the FKBP-type PPIase family.</text>
</comment>
<protein>
    <recommendedName>
        <fullName evidence="10">Peptidyl-prolyl cis-trans isomerase</fullName>
        <ecNumber evidence="10">5.2.1.8</ecNumber>
    </recommendedName>
</protein>
<evidence type="ECO:0000313" key="13">
    <source>
        <dbReference type="Proteomes" id="UP000594800"/>
    </source>
</evidence>
<keyword evidence="13" id="KW-1185">Reference proteome</keyword>
<evidence type="ECO:0000256" key="9">
    <source>
        <dbReference type="PROSITE-ProRule" id="PRU00277"/>
    </source>
</evidence>
<dbReference type="Proteomes" id="UP000594800">
    <property type="component" value="Chromosome"/>
</dbReference>
<evidence type="ECO:0000256" key="7">
    <source>
        <dbReference type="ARBA" id="ARBA00023235"/>
    </source>
</evidence>
<keyword evidence="6" id="KW-0143">Chaperone</keyword>
<evidence type="ECO:0000256" key="1">
    <source>
        <dbReference type="ARBA" id="ARBA00000971"/>
    </source>
</evidence>
<keyword evidence="7 9" id="KW-0413">Isomerase</keyword>
<keyword evidence="5 9" id="KW-0697">Rotamase</keyword>
<dbReference type="GO" id="GO:0005737">
    <property type="term" value="C:cytoplasm"/>
    <property type="evidence" value="ECO:0007669"/>
    <property type="project" value="UniProtKB-SubCell"/>
</dbReference>
<keyword evidence="4" id="KW-0963">Cytoplasm</keyword>
<dbReference type="PANTHER" id="PTHR47861">
    <property type="entry name" value="FKBP-TYPE PEPTIDYL-PROLYL CIS-TRANS ISOMERASE SLYD"/>
    <property type="match status" value="1"/>
</dbReference>
<accession>A0A7S9LSA0</accession>
<evidence type="ECO:0000256" key="4">
    <source>
        <dbReference type="ARBA" id="ARBA00022490"/>
    </source>
</evidence>
<dbReference type="EC" id="5.2.1.8" evidence="10"/>
<comment type="function">
    <text evidence="8">Also involved in hydrogenase metallocenter assembly, probably by participating in the nickel insertion step. This function in hydrogenase biosynthesis requires chaperone activity and the presence of the metal-binding domain, but not PPIase activity.</text>
</comment>
<dbReference type="AlphaFoldDB" id="A0A7S9LSA0"/>
<reference evidence="12 13" key="1">
    <citation type="submission" date="2020-11" db="EMBL/GenBank/DDBJ databases">
        <title>Description of Pontivivens ytuae sp. nov. isolated from deep sea sediment of Mariana Trench.</title>
        <authorList>
            <person name="Wang Z."/>
            <person name="Sun Q.-L."/>
            <person name="Xu X.-D."/>
            <person name="Tang Y.-Z."/>
            <person name="Zhang J."/>
        </authorList>
    </citation>
    <scope>NUCLEOTIDE SEQUENCE [LARGE SCALE GENOMIC DNA]</scope>
    <source>
        <strain evidence="12 13">MT2928</strain>
    </source>
</reference>
<comment type="catalytic activity">
    <reaction evidence="1 9 10">
        <text>[protein]-peptidylproline (omega=180) = [protein]-peptidylproline (omega=0)</text>
        <dbReference type="Rhea" id="RHEA:16237"/>
        <dbReference type="Rhea" id="RHEA-COMP:10747"/>
        <dbReference type="Rhea" id="RHEA-COMP:10748"/>
        <dbReference type="ChEBI" id="CHEBI:83833"/>
        <dbReference type="ChEBI" id="CHEBI:83834"/>
        <dbReference type="EC" id="5.2.1.8"/>
    </reaction>
</comment>
<dbReference type="RefSeq" id="WP_196103234.1">
    <property type="nucleotide sequence ID" value="NZ_CP064942.1"/>
</dbReference>
<evidence type="ECO:0000256" key="3">
    <source>
        <dbReference type="ARBA" id="ARBA00006577"/>
    </source>
</evidence>
<organism evidence="12 13">
    <name type="scientific">Pontivivens ytuae</name>
    <dbReference type="NCBI Taxonomy" id="2789856"/>
    <lineage>
        <taxon>Bacteria</taxon>
        <taxon>Pseudomonadati</taxon>
        <taxon>Pseudomonadota</taxon>
        <taxon>Alphaproteobacteria</taxon>
        <taxon>Rhodobacterales</taxon>
        <taxon>Paracoccaceae</taxon>
        <taxon>Pontivivens</taxon>
    </lineage>
</organism>
<dbReference type="GO" id="GO:0003755">
    <property type="term" value="F:peptidyl-prolyl cis-trans isomerase activity"/>
    <property type="evidence" value="ECO:0007669"/>
    <property type="project" value="UniProtKB-UniRule"/>
</dbReference>
<dbReference type="InterPro" id="IPR046357">
    <property type="entry name" value="PPIase_dom_sf"/>
</dbReference>
<dbReference type="GO" id="GO:0042026">
    <property type="term" value="P:protein refolding"/>
    <property type="evidence" value="ECO:0007669"/>
    <property type="project" value="UniProtKB-ARBA"/>
</dbReference>
<sequence>MTKAEKGDTVAIHYTGTLNDGTRFDSSEGREPLSFELGSGQIIAGLDAAIQGMDEGAEKTVTIPSDEAYGAHNPQQVQTVPRTDIPEDIPVEPGLQLQAKTQDGSVVPLVVTKVEDGMVTLDANHPLAGEDLTFAFTLISVKKAA</sequence>
<evidence type="ECO:0000259" key="11">
    <source>
        <dbReference type="PROSITE" id="PS50059"/>
    </source>
</evidence>
<dbReference type="SUPFAM" id="SSF54534">
    <property type="entry name" value="FKBP-like"/>
    <property type="match status" value="1"/>
</dbReference>
<dbReference type="InterPro" id="IPR001179">
    <property type="entry name" value="PPIase_FKBP_dom"/>
</dbReference>
<evidence type="ECO:0000256" key="6">
    <source>
        <dbReference type="ARBA" id="ARBA00023186"/>
    </source>
</evidence>
<dbReference type="PANTHER" id="PTHR47861:SF3">
    <property type="entry name" value="FKBP-TYPE PEPTIDYL-PROLYL CIS-TRANS ISOMERASE SLYD"/>
    <property type="match status" value="1"/>
</dbReference>
<dbReference type="Pfam" id="PF00254">
    <property type="entry name" value="FKBP_C"/>
    <property type="match status" value="1"/>
</dbReference>
<evidence type="ECO:0000256" key="8">
    <source>
        <dbReference type="ARBA" id="ARBA00037071"/>
    </source>
</evidence>